<dbReference type="AlphaFoldDB" id="A0A811Y1R3"/>
<evidence type="ECO:0000313" key="2">
    <source>
        <dbReference type="EMBL" id="CAD7670698.1"/>
    </source>
</evidence>
<protein>
    <submittedName>
        <fullName evidence="2">(raccoon dog) hypothetical protein</fullName>
    </submittedName>
</protein>
<name>A0A811Y1R3_NYCPR</name>
<sequence length="96" mass="10268">MCLVLLLLLWLSPAAPNQETGSCSQPRPVCCPGSDTIAGEEAAVFSEPRVVPRVVLRPQKPVHRLLQASLPGLPLSISMKGIKKRARGPPKLLPAL</sequence>
<organism evidence="2 3">
    <name type="scientific">Nyctereutes procyonoides</name>
    <name type="common">Raccoon dog</name>
    <name type="synonym">Canis procyonoides</name>
    <dbReference type="NCBI Taxonomy" id="34880"/>
    <lineage>
        <taxon>Eukaryota</taxon>
        <taxon>Metazoa</taxon>
        <taxon>Chordata</taxon>
        <taxon>Craniata</taxon>
        <taxon>Vertebrata</taxon>
        <taxon>Euteleostomi</taxon>
        <taxon>Mammalia</taxon>
        <taxon>Eutheria</taxon>
        <taxon>Laurasiatheria</taxon>
        <taxon>Carnivora</taxon>
        <taxon>Caniformia</taxon>
        <taxon>Canidae</taxon>
        <taxon>Nyctereutes</taxon>
    </lineage>
</organism>
<evidence type="ECO:0000313" key="3">
    <source>
        <dbReference type="Proteomes" id="UP000645828"/>
    </source>
</evidence>
<proteinExistence type="predicted"/>
<accession>A0A811Y1R3</accession>
<keyword evidence="3" id="KW-1185">Reference proteome</keyword>
<keyword evidence="1" id="KW-0732">Signal</keyword>
<reference evidence="2" key="1">
    <citation type="submission" date="2020-12" db="EMBL/GenBank/DDBJ databases">
        <authorList>
            <consortium name="Molecular Ecology Group"/>
        </authorList>
    </citation>
    <scope>NUCLEOTIDE SEQUENCE</scope>
    <source>
        <strain evidence="2">TBG_1078</strain>
    </source>
</reference>
<evidence type="ECO:0000256" key="1">
    <source>
        <dbReference type="SAM" id="SignalP"/>
    </source>
</evidence>
<gene>
    <name evidence="2" type="ORF">NYPRO_LOCUS3493</name>
</gene>
<dbReference type="EMBL" id="CAJHUB010000659">
    <property type="protein sequence ID" value="CAD7670698.1"/>
    <property type="molecule type" value="Genomic_DNA"/>
</dbReference>
<feature type="signal peptide" evidence="1">
    <location>
        <begin position="1"/>
        <end position="16"/>
    </location>
</feature>
<dbReference type="Proteomes" id="UP000645828">
    <property type="component" value="Unassembled WGS sequence"/>
</dbReference>
<feature type="chain" id="PRO_5032287903" evidence="1">
    <location>
        <begin position="17"/>
        <end position="96"/>
    </location>
</feature>
<comment type="caution">
    <text evidence="2">The sequence shown here is derived from an EMBL/GenBank/DDBJ whole genome shotgun (WGS) entry which is preliminary data.</text>
</comment>